<feature type="region of interest" description="Disordered" evidence="1">
    <location>
        <begin position="1"/>
        <end position="26"/>
    </location>
</feature>
<protein>
    <submittedName>
        <fullName evidence="3">Dienelactone hydrolase</fullName>
    </submittedName>
</protein>
<dbReference type="Proteomes" id="UP000028725">
    <property type="component" value="Unassembled WGS sequence"/>
</dbReference>
<evidence type="ECO:0000256" key="1">
    <source>
        <dbReference type="SAM" id="MobiDB-lite"/>
    </source>
</evidence>
<dbReference type="GO" id="GO:0016787">
    <property type="term" value="F:hydrolase activity"/>
    <property type="evidence" value="ECO:0007669"/>
    <property type="project" value="UniProtKB-KW"/>
</dbReference>
<dbReference type="RefSeq" id="WP_044197372.1">
    <property type="nucleotide sequence ID" value="NZ_JMCB01000022.1"/>
</dbReference>
<name>A0A085W3L7_9BACT</name>
<sequence length="224" mass="24476">MAQATQLTGTDGKEVPGYLSEPSGGSSKGAVILIHEWWGVNEHIRGVADRLAREGFTVFAADLYGGKVAKDEATAQQYLNSMDWQQAGEVLRRAAEALRQRKPGTKVGVTGFCMGGAVALFLAAKDPEIAACVPFYGIPGDDKADVTKIRAPVLGHYAKIDNWCSPDRVDALEKKLKGANVPAEIHRYDAQHAFFNDTRPQVYSRDNAELAWKRTVEFFHAKLG</sequence>
<dbReference type="Pfam" id="PF01738">
    <property type="entry name" value="DLH"/>
    <property type="match status" value="1"/>
</dbReference>
<gene>
    <name evidence="3" type="ORF">DB31_3990</name>
</gene>
<accession>A0A085W3L7</accession>
<dbReference type="EMBL" id="JMCB01000022">
    <property type="protein sequence ID" value="KFE62280.1"/>
    <property type="molecule type" value="Genomic_DNA"/>
</dbReference>
<dbReference type="PANTHER" id="PTHR46623:SF6">
    <property type="entry name" value="ALPHA_BETA-HYDROLASES SUPERFAMILY PROTEIN"/>
    <property type="match status" value="1"/>
</dbReference>
<dbReference type="AlphaFoldDB" id="A0A085W3L7"/>
<dbReference type="SUPFAM" id="SSF53474">
    <property type="entry name" value="alpha/beta-Hydrolases"/>
    <property type="match status" value="1"/>
</dbReference>
<evidence type="ECO:0000259" key="2">
    <source>
        <dbReference type="Pfam" id="PF01738"/>
    </source>
</evidence>
<keyword evidence="3" id="KW-0378">Hydrolase</keyword>
<dbReference type="PATRIC" id="fig|394096.3.peg.7726"/>
<keyword evidence="4" id="KW-1185">Reference proteome</keyword>
<evidence type="ECO:0000313" key="3">
    <source>
        <dbReference type="EMBL" id="KFE62280.1"/>
    </source>
</evidence>
<dbReference type="InterPro" id="IPR029058">
    <property type="entry name" value="AB_hydrolase_fold"/>
</dbReference>
<evidence type="ECO:0000313" key="4">
    <source>
        <dbReference type="Proteomes" id="UP000028725"/>
    </source>
</evidence>
<dbReference type="STRING" id="394096.DB31_3990"/>
<dbReference type="PANTHER" id="PTHR46623">
    <property type="entry name" value="CARBOXYMETHYLENEBUTENOLIDASE-RELATED"/>
    <property type="match status" value="1"/>
</dbReference>
<organism evidence="3 4">
    <name type="scientific">Hyalangium minutum</name>
    <dbReference type="NCBI Taxonomy" id="394096"/>
    <lineage>
        <taxon>Bacteria</taxon>
        <taxon>Pseudomonadati</taxon>
        <taxon>Myxococcota</taxon>
        <taxon>Myxococcia</taxon>
        <taxon>Myxococcales</taxon>
        <taxon>Cystobacterineae</taxon>
        <taxon>Archangiaceae</taxon>
        <taxon>Hyalangium</taxon>
    </lineage>
</organism>
<comment type="caution">
    <text evidence="3">The sequence shown here is derived from an EMBL/GenBank/DDBJ whole genome shotgun (WGS) entry which is preliminary data.</text>
</comment>
<dbReference type="Gene3D" id="3.40.50.1820">
    <property type="entry name" value="alpha/beta hydrolase"/>
    <property type="match status" value="1"/>
</dbReference>
<dbReference type="InterPro" id="IPR002925">
    <property type="entry name" value="Dienelactn_hydro"/>
</dbReference>
<dbReference type="OrthoDB" id="9787933at2"/>
<feature type="domain" description="Dienelactone hydrolase" evidence="2">
    <location>
        <begin position="16"/>
        <end position="221"/>
    </location>
</feature>
<dbReference type="InterPro" id="IPR051049">
    <property type="entry name" value="Dienelactone_hydrolase-like"/>
</dbReference>
<reference evidence="3 4" key="1">
    <citation type="submission" date="2014-04" db="EMBL/GenBank/DDBJ databases">
        <title>Genome assembly of Hyalangium minutum DSM 14724.</title>
        <authorList>
            <person name="Sharma G."/>
            <person name="Subramanian S."/>
        </authorList>
    </citation>
    <scope>NUCLEOTIDE SEQUENCE [LARGE SCALE GENOMIC DNA]</scope>
    <source>
        <strain evidence="3 4">DSM 14724</strain>
    </source>
</reference>
<proteinExistence type="predicted"/>